<sequence length="361" mass="39084">MAEPAESGEKSHEATPKKLQDARKKGQIPKSADLNASAAYLGLILALTILGPTTLLDAASKLSHLLSDPAAFIAIDGTTDSVTLAGLMKEVGISSLLPLFSIPAIAVLLSLLGQQAFTFAPSKIQPKLNKISPIASVKNKYGASGLFEFLKSALKLVVVSLLMILFLRSTFPDMLHVISLEPSQISALLGLQILSFLTIILGMSLLVGGIDYLWQVSEHHRKHRMTRKEVEDESKEAEGDPHNKQARRQRGYEIAMNQMLADVPEAAVVIVNPTHYAVALKWDANSPNAPICVAKGVDEIAARIREVAHAASVPIHSDPPTARSLYAHIDVGKEIWPENFRAVAAAIRFAQSMNTSRRNTK</sequence>
<feature type="transmembrane region" description="Helical" evidence="3">
    <location>
        <begin position="141"/>
        <end position="167"/>
    </location>
</feature>
<feature type="transmembrane region" description="Helical" evidence="3">
    <location>
        <begin position="34"/>
        <end position="56"/>
    </location>
</feature>
<proteinExistence type="inferred from homology"/>
<dbReference type="InterPro" id="IPR029025">
    <property type="entry name" value="T3SS_substrate_exporter_C"/>
</dbReference>
<keyword evidence="5" id="KW-1185">Reference proteome</keyword>
<name>A0A1H2VHH7_9RHOB</name>
<dbReference type="EMBL" id="FNOI01000002">
    <property type="protein sequence ID" value="SDW67738.1"/>
    <property type="molecule type" value="Genomic_DNA"/>
</dbReference>
<dbReference type="SUPFAM" id="SSF160544">
    <property type="entry name" value="EscU C-terminal domain-like"/>
    <property type="match status" value="1"/>
</dbReference>
<evidence type="ECO:0000313" key="5">
    <source>
        <dbReference type="Proteomes" id="UP000199441"/>
    </source>
</evidence>
<dbReference type="RefSeq" id="WP_089946252.1">
    <property type="nucleotide sequence ID" value="NZ_FNOI01000002.1"/>
</dbReference>
<dbReference type="PANTHER" id="PTHR30531:SF12">
    <property type="entry name" value="FLAGELLAR BIOSYNTHETIC PROTEIN FLHB"/>
    <property type="match status" value="1"/>
</dbReference>
<keyword evidence="3" id="KW-0812">Transmembrane</keyword>
<evidence type="ECO:0000256" key="2">
    <source>
        <dbReference type="SAM" id="MobiDB-lite"/>
    </source>
</evidence>
<dbReference type="Proteomes" id="UP000199441">
    <property type="component" value="Unassembled WGS sequence"/>
</dbReference>
<dbReference type="PRINTS" id="PR00950">
    <property type="entry name" value="TYPE3IMSPROT"/>
</dbReference>
<organism evidence="4 5">
    <name type="scientific">Litoreibacter albidus</name>
    <dbReference type="NCBI Taxonomy" id="670155"/>
    <lineage>
        <taxon>Bacteria</taxon>
        <taxon>Pseudomonadati</taxon>
        <taxon>Pseudomonadota</taxon>
        <taxon>Alphaproteobacteria</taxon>
        <taxon>Rhodobacterales</taxon>
        <taxon>Roseobacteraceae</taxon>
        <taxon>Litoreibacter</taxon>
    </lineage>
</organism>
<comment type="similarity">
    <text evidence="1">Belongs to the type III secretion exporter family.</text>
</comment>
<feature type="region of interest" description="Disordered" evidence="2">
    <location>
        <begin position="1"/>
        <end position="26"/>
    </location>
</feature>
<dbReference type="STRING" id="670155.SAMN04488001_1524"/>
<keyword evidence="4" id="KW-0966">Cell projection</keyword>
<evidence type="ECO:0000313" key="4">
    <source>
        <dbReference type="EMBL" id="SDW67738.1"/>
    </source>
</evidence>
<keyword evidence="3" id="KW-0472">Membrane</keyword>
<keyword evidence="3" id="KW-1133">Transmembrane helix</keyword>
<protein>
    <submittedName>
        <fullName evidence="4">Flagellar biosynthetic protein FlhB</fullName>
    </submittedName>
</protein>
<feature type="transmembrane region" description="Helical" evidence="3">
    <location>
        <begin position="187"/>
        <end position="214"/>
    </location>
</feature>
<accession>A0A1H2VHH7</accession>
<gene>
    <name evidence="4" type="ORF">SAMN04488001_1524</name>
</gene>
<keyword evidence="4" id="KW-0969">Cilium</keyword>
<dbReference type="GO" id="GO:0009306">
    <property type="term" value="P:protein secretion"/>
    <property type="evidence" value="ECO:0007669"/>
    <property type="project" value="InterPro"/>
</dbReference>
<keyword evidence="4" id="KW-0282">Flagellum</keyword>
<evidence type="ECO:0000256" key="1">
    <source>
        <dbReference type="ARBA" id="ARBA00010690"/>
    </source>
</evidence>
<dbReference type="GO" id="GO:0005886">
    <property type="term" value="C:plasma membrane"/>
    <property type="evidence" value="ECO:0007669"/>
    <property type="project" value="TreeGrafter"/>
</dbReference>
<dbReference type="Gene3D" id="3.40.1690.10">
    <property type="entry name" value="secretion proteins EscU"/>
    <property type="match status" value="1"/>
</dbReference>
<feature type="region of interest" description="Disordered" evidence="2">
    <location>
        <begin position="224"/>
        <end position="247"/>
    </location>
</feature>
<dbReference type="AlphaFoldDB" id="A0A1H2VHH7"/>
<dbReference type="Pfam" id="PF01312">
    <property type="entry name" value="Bac_export_2"/>
    <property type="match status" value="1"/>
</dbReference>
<feature type="transmembrane region" description="Helical" evidence="3">
    <location>
        <begin position="96"/>
        <end position="120"/>
    </location>
</feature>
<feature type="compositionally biased region" description="Basic and acidic residues" evidence="2">
    <location>
        <begin position="7"/>
        <end position="24"/>
    </location>
</feature>
<evidence type="ECO:0000256" key="3">
    <source>
        <dbReference type="SAM" id="Phobius"/>
    </source>
</evidence>
<dbReference type="InterPro" id="IPR006135">
    <property type="entry name" value="T3SS_substrate_exporter"/>
</dbReference>
<dbReference type="OrthoDB" id="9807950at2"/>
<reference evidence="5" key="1">
    <citation type="submission" date="2016-10" db="EMBL/GenBank/DDBJ databases">
        <authorList>
            <person name="Varghese N."/>
            <person name="Submissions S."/>
        </authorList>
    </citation>
    <scope>NUCLEOTIDE SEQUENCE [LARGE SCALE GENOMIC DNA]</scope>
    <source>
        <strain evidence="5">DSM 26922</strain>
    </source>
</reference>
<dbReference type="PANTHER" id="PTHR30531">
    <property type="entry name" value="FLAGELLAR BIOSYNTHETIC PROTEIN FLHB"/>
    <property type="match status" value="1"/>
</dbReference>